<accession>A0A1G6NDA4</accession>
<dbReference type="AlphaFoldDB" id="A0A1G6NDA4"/>
<dbReference type="RefSeq" id="WP_092439070.1">
    <property type="nucleotide sequence ID" value="NZ_FMYP01000042.1"/>
</dbReference>
<keyword evidence="2" id="KW-1185">Reference proteome</keyword>
<reference evidence="1 2" key="1">
    <citation type="submission" date="2016-09" db="EMBL/GenBank/DDBJ databases">
        <authorList>
            <person name="Capua I."/>
            <person name="De Benedictis P."/>
            <person name="Joannis T."/>
            <person name="Lombin L.H."/>
            <person name="Cattoli G."/>
        </authorList>
    </citation>
    <scope>NUCLEOTIDE SEQUENCE [LARGE SCALE GENOMIC DNA]</scope>
    <source>
        <strain evidence="1 2">A7P-90m</strain>
    </source>
</reference>
<dbReference type="Proteomes" id="UP000199452">
    <property type="component" value="Unassembled WGS sequence"/>
</dbReference>
<gene>
    <name evidence="1" type="ORF">SAMN05216323_104220</name>
</gene>
<sequence>MRYNLKWNTTGVEIKITGIVTSNEINLLNGKIIGSPHFERIRYQLWDFSDVKVFENTPEDAVEVASLDRMASRWNPKCQIVLINTNIEFANYLDAYTKEISDIGWECSIFKTVEEGMASLNRLSLV</sequence>
<evidence type="ECO:0000313" key="1">
    <source>
        <dbReference type="EMBL" id="SDC65810.1"/>
    </source>
</evidence>
<dbReference type="OrthoDB" id="1122806at2"/>
<proteinExistence type="predicted"/>
<evidence type="ECO:0000313" key="2">
    <source>
        <dbReference type="Proteomes" id="UP000199452"/>
    </source>
</evidence>
<evidence type="ECO:0008006" key="3">
    <source>
        <dbReference type="Google" id="ProtNLM"/>
    </source>
</evidence>
<protein>
    <recommendedName>
        <fullName evidence="3">STAS domain-containing protein</fullName>
    </recommendedName>
</protein>
<organism evidence="1 2">
    <name type="scientific">Williamwhitmania taraxaci</name>
    <dbReference type="NCBI Taxonomy" id="1640674"/>
    <lineage>
        <taxon>Bacteria</taxon>
        <taxon>Pseudomonadati</taxon>
        <taxon>Bacteroidota</taxon>
        <taxon>Bacteroidia</taxon>
        <taxon>Bacteroidales</taxon>
        <taxon>Williamwhitmaniaceae</taxon>
        <taxon>Williamwhitmania</taxon>
    </lineage>
</organism>
<dbReference type="EMBL" id="FMYP01000042">
    <property type="protein sequence ID" value="SDC65810.1"/>
    <property type="molecule type" value="Genomic_DNA"/>
</dbReference>
<name>A0A1G6NDA4_9BACT</name>